<accession>A0A4U6THZ0</accession>
<evidence type="ECO:0000313" key="2">
    <source>
        <dbReference type="EMBL" id="TKW00199.1"/>
    </source>
</evidence>
<proteinExistence type="predicted"/>
<feature type="region of interest" description="Disordered" evidence="1">
    <location>
        <begin position="64"/>
        <end position="94"/>
    </location>
</feature>
<sequence>MKAPPNAPKPAPGPGWCRARPQRKQVQPAREAVVGRARPQQQVQPSLGRGTAATACQAMADSQVSPIHVQRQGTTRQRLAASGRRQLAHGHGHS</sequence>
<dbReference type="Proteomes" id="UP000298652">
    <property type="component" value="Chromosome 8"/>
</dbReference>
<gene>
    <name evidence="2" type="ORF">SEVIR_8G092500v2</name>
</gene>
<dbReference type="AlphaFoldDB" id="A0A4U6THZ0"/>
<feature type="region of interest" description="Disordered" evidence="1">
    <location>
        <begin position="1"/>
        <end position="51"/>
    </location>
</feature>
<feature type="compositionally biased region" description="Pro residues" evidence="1">
    <location>
        <begin position="1"/>
        <end position="13"/>
    </location>
</feature>
<evidence type="ECO:0000313" key="3">
    <source>
        <dbReference type="Proteomes" id="UP000298652"/>
    </source>
</evidence>
<reference evidence="2" key="1">
    <citation type="submission" date="2019-03" db="EMBL/GenBank/DDBJ databases">
        <title>WGS assembly of Setaria viridis.</title>
        <authorList>
            <person name="Huang P."/>
            <person name="Jenkins J."/>
            <person name="Grimwood J."/>
            <person name="Barry K."/>
            <person name="Healey A."/>
            <person name="Mamidi S."/>
            <person name="Sreedasyam A."/>
            <person name="Shu S."/>
            <person name="Feldman M."/>
            <person name="Wu J."/>
            <person name="Yu Y."/>
            <person name="Chen C."/>
            <person name="Johnson J."/>
            <person name="Rokhsar D."/>
            <person name="Baxter I."/>
            <person name="Schmutz J."/>
            <person name="Brutnell T."/>
            <person name="Kellogg E."/>
        </authorList>
    </citation>
    <scope>NUCLEOTIDE SEQUENCE [LARGE SCALE GENOMIC DNA]</scope>
</reference>
<evidence type="ECO:0000256" key="1">
    <source>
        <dbReference type="SAM" id="MobiDB-lite"/>
    </source>
</evidence>
<dbReference type="Gramene" id="TKW00199">
    <property type="protein sequence ID" value="TKW00199"/>
    <property type="gene ID" value="SEVIR_8G092500v2"/>
</dbReference>
<organism evidence="2 3">
    <name type="scientific">Setaria viridis</name>
    <name type="common">Green bristlegrass</name>
    <name type="synonym">Setaria italica subsp. viridis</name>
    <dbReference type="NCBI Taxonomy" id="4556"/>
    <lineage>
        <taxon>Eukaryota</taxon>
        <taxon>Viridiplantae</taxon>
        <taxon>Streptophyta</taxon>
        <taxon>Embryophyta</taxon>
        <taxon>Tracheophyta</taxon>
        <taxon>Spermatophyta</taxon>
        <taxon>Magnoliopsida</taxon>
        <taxon>Liliopsida</taxon>
        <taxon>Poales</taxon>
        <taxon>Poaceae</taxon>
        <taxon>PACMAD clade</taxon>
        <taxon>Panicoideae</taxon>
        <taxon>Panicodae</taxon>
        <taxon>Paniceae</taxon>
        <taxon>Cenchrinae</taxon>
        <taxon>Setaria</taxon>
    </lineage>
</organism>
<protein>
    <submittedName>
        <fullName evidence="2">Uncharacterized protein</fullName>
    </submittedName>
</protein>
<keyword evidence="3" id="KW-1185">Reference proteome</keyword>
<dbReference type="EMBL" id="CM016559">
    <property type="protein sequence ID" value="TKW00199.1"/>
    <property type="molecule type" value="Genomic_DNA"/>
</dbReference>
<feature type="compositionally biased region" description="Polar residues" evidence="1">
    <location>
        <begin position="64"/>
        <end position="77"/>
    </location>
</feature>
<name>A0A4U6THZ0_SETVI</name>